<evidence type="ECO:0000313" key="3">
    <source>
        <dbReference type="Proteomes" id="UP000694050"/>
    </source>
</evidence>
<evidence type="ECO:0000256" key="1">
    <source>
        <dbReference type="SAM" id="MobiDB-lite"/>
    </source>
</evidence>
<comment type="caution">
    <text evidence="2">The sequence shown here is derived from an EMBL/GenBank/DDBJ whole genome shotgun (WGS) entry which is preliminary data.</text>
</comment>
<sequence>MSGKVAPDRLVAMDYKLHLYLRRRTVDVLLYFAAQVLTEQGVYKDSDVPIPSLHAPDTTLIQIWQRARAQMLADGVPSELCLGGGLASHTLAPWAYKPLDNVASEEPVSSQLASANHAQTQMNQEDNGPIEEPDNGEDETETQYVWPSDWARHEALAFTNEYTADGAVPEIKEVRSVLEIPVQHAAPAEIAQHRCSTLRVLMHIMRNYHRSTFQGADGTYEQFWETLFVAGLDKKWKIRDISLLKQRFGWVLQFIETGTLPSEAKTAEELLWEALKDNALSYPTHPYNSEAGKTDSWLNLDLSQAWVQKLLWANGSLDHIKKAHSQDAPWESTDRLTAQAKQPEVDPEIRPPYINEQTENRQQQWFESEVLSNTKTCLTTSPCWSGQPSSEADFSQGFPSLNNPLHS</sequence>
<feature type="compositionally biased region" description="Acidic residues" evidence="1">
    <location>
        <begin position="128"/>
        <end position="141"/>
    </location>
</feature>
<protein>
    <submittedName>
        <fullName evidence="2">Uncharacterized protein</fullName>
    </submittedName>
</protein>
<feature type="compositionally biased region" description="Polar residues" evidence="1">
    <location>
        <begin position="107"/>
        <end position="126"/>
    </location>
</feature>
<feature type="region of interest" description="Disordered" evidence="1">
    <location>
        <begin position="328"/>
        <end position="351"/>
    </location>
</feature>
<dbReference type="EMBL" id="JAELUQ010000004">
    <property type="protein sequence ID" value="KAG7415652.1"/>
    <property type="molecule type" value="Genomic_DNA"/>
</dbReference>
<feature type="region of interest" description="Disordered" evidence="1">
    <location>
        <begin position="106"/>
        <end position="142"/>
    </location>
</feature>
<feature type="region of interest" description="Disordered" evidence="1">
    <location>
        <begin position="381"/>
        <end position="407"/>
    </location>
</feature>
<gene>
    <name evidence="2" type="ORF">Forpe1208_v006573</name>
</gene>
<organism evidence="2 3">
    <name type="scientific">Fusarium oxysporum f. sp. rapae</name>
    <dbReference type="NCBI Taxonomy" id="485398"/>
    <lineage>
        <taxon>Eukaryota</taxon>
        <taxon>Fungi</taxon>
        <taxon>Dikarya</taxon>
        <taxon>Ascomycota</taxon>
        <taxon>Pezizomycotina</taxon>
        <taxon>Sordariomycetes</taxon>
        <taxon>Hypocreomycetidae</taxon>
        <taxon>Hypocreales</taxon>
        <taxon>Nectriaceae</taxon>
        <taxon>Fusarium</taxon>
        <taxon>Fusarium oxysporum species complex</taxon>
    </lineage>
</organism>
<name>A0A8J5PAR5_FUSOX</name>
<evidence type="ECO:0000313" key="2">
    <source>
        <dbReference type="EMBL" id="KAG7415652.1"/>
    </source>
</evidence>
<accession>A0A8J5PAR5</accession>
<proteinExistence type="predicted"/>
<dbReference type="Proteomes" id="UP000694050">
    <property type="component" value="Unassembled WGS sequence"/>
</dbReference>
<reference evidence="2" key="1">
    <citation type="submission" date="2021-04" db="EMBL/GenBank/DDBJ databases">
        <title>First draft genome resource for Brassicaceae pathogens Fusarium oxysporum f. sp. raphani and Fusarium oxysporum f. sp. rapae.</title>
        <authorList>
            <person name="Asai S."/>
        </authorList>
    </citation>
    <scope>NUCLEOTIDE SEQUENCE</scope>
    <source>
        <strain evidence="2">Tf1208</strain>
    </source>
</reference>
<dbReference type="AlphaFoldDB" id="A0A8J5PAR5"/>